<keyword evidence="5" id="KW-0862">Zinc</keyword>
<dbReference type="InterPro" id="IPR013087">
    <property type="entry name" value="Znf_C2H2_type"/>
</dbReference>
<dbReference type="PANTHER" id="PTHR24404:SF114">
    <property type="entry name" value="KLUMPFUSS, ISOFORM B-RELATED"/>
    <property type="match status" value="1"/>
</dbReference>
<proteinExistence type="predicted"/>
<keyword evidence="7" id="KW-0238">DNA-binding</keyword>
<dbReference type="AlphaFoldDB" id="A0A226F540"/>
<evidence type="ECO:0000256" key="9">
    <source>
        <dbReference type="ARBA" id="ARBA00023242"/>
    </source>
</evidence>
<dbReference type="PROSITE" id="PS00028">
    <property type="entry name" value="ZINC_FINGER_C2H2_1"/>
    <property type="match status" value="3"/>
</dbReference>
<dbReference type="GO" id="GO:0006357">
    <property type="term" value="P:regulation of transcription by RNA polymerase II"/>
    <property type="evidence" value="ECO:0007669"/>
    <property type="project" value="TreeGrafter"/>
</dbReference>
<feature type="region of interest" description="Disordered" evidence="11">
    <location>
        <begin position="333"/>
        <end position="383"/>
    </location>
</feature>
<feature type="domain" description="C2H2-type" evidence="12">
    <location>
        <begin position="548"/>
        <end position="575"/>
    </location>
</feature>
<keyword evidence="6" id="KW-0805">Transcription regulation</keyword>
<dbReference type="GO" id="GO:0003700">
    <property type="term" value="F:DNA-binding transcription factor activity"/>
    <property type="evidence" value="ECO:0007669"/>
    <property type="project" value="TreeGrafter"/>
</dbReference>
<dbReference type="Proteomes" id="UP000198287">
    <property type="component" value="Unassembled WGS sequence"/>
</dbReference>
<keyword evidence="9" id="KW-0539">Nucleus</keyword>
<reference evidence="13 14" key="1">
    <citation type="submission" date="2015-12" db="EMBL/GenBank/DDBJ databases">
        <title>The genome of Folsomia candida.</title>
        <authorList>
            <person name="Faddeeva A."/>
            <person name="Derks M.F."/>
            <person name="Anvar Y."/>
            <person name="Smit S."/>
            <person name="Van Straalen N."/>
            <person name="Roelofs D."/>
        </authorList>
    </citation>
    <scope>NUCLEOTIDE SEQUENCE [LARGE SCALE GENOMIC DNA]</scope>
    <source>
        <strain evidence="13 14">VU population</strain>
        <tissue evidence="13">Whole body</tissue>
    </source>
</reference>
<feature type="domain" description="C2H2-type" evidence="12">
    <location>
        <begin position="492"/>
        <end position="519"/>
    </location>
</feature>
<dbReference type="OMA" id="NKSYPCE"/>
<dbReference type="PROSITE" id="PS50157">
    <property type="entry name" value="ZINC_FINGER_C2H2_2"/>
    <property type="match status" value="4"/>
</dbReference>
<feature type="compositionally biased region" description="Polar residues" evidence="11">
    <location>
        <begin position="632"/>
        <end position="642"/>
    </location>
</feature>
<dbReference type="FunFam" id="3.30.160.60:FF:000404">
    <property type="entry name" value="POZ-, AT hook-, and zinc finger-containing protein 1"/>
    <property type="match status" value="1"/>
</dbReference>
<evidence type="ECO:0000256" key="3">
    <source>
        <dbReference type="ARBA" id="ARBA00022737"/>
    </source>
</evidence>
<dbReference type="FunFam" id="3.30.160.60:FF:000145">
    <property type="entry name" value="Zinc finger protein 574"/>
    <property type="match status" value="1"/>
</dbReference>
<dbReference type="InterPro" id="IPR050589">
    <property type="entry name" value="Ikaros_C2H2-ZF"/>
</dbReference>
<organism evidence="13 14">
    <name type="scientific">Folsomia candida</name>
    <name type="common">Springtail</name>
    <dbReference type="NCBI Taxonomy" id="158441"/>
    <lineage>
        <taxon>Eukaryota</taxon>
        <taxon>Metazoa</taxon>
        <taxon>Ecdysozoa</taxon>
        <taxon>Arthropoda</taxon>
        <taxon>Hexapoda</taxon>
        <taxon>Collembola</taxon>
        <taxon>Entomobryomorpha</taxon>
        <taxon>Isotomoidea</taxon>
        <taxon>Isotomidae</taxon>
        <taxon>Proisotominae</taxon>
        <taxon>Folsomia</taxon>
    </lineage>
</organism>
<comment type="caution">
    <text evidence="13">The sequence shown here is derived from an EMBL/GenBank/DDBJ whole genome shotgun (WGS) entry which is preliminary data.</text>
</comment>
<protein>
    <submittedName>
        <fullName evidence="13">Early growth response protein 1</fullName>
    </submittedName>
</protein>
<dbReference type="FunFam" id="3.30.160.60:FF:000395">
    <property type="entry name" value="zinc finger protein 513"/>
    <property type="match status" value="1"/>
</dbReference>
<evidence type="ECO:0000313" key="13">
    <source>
        <dbReference type="EMBL" id="OXA64026.1"/>
    </source>
</evidence>
<feature type="compositionally biased region" description="Low complexity" evidence="11">
    <location>
        <begin position="144"/>
        <end position="156"/>
    </location>
</feature>
<keyword evidence="8" id="KW-0804">Transcription</keyword>
<evidence type="ECO:0000256" key="6">
    <source>
        <dbReference type="ARBA" id="ARBA00023015"/>
    </source>
</evidence>
<feature type="region of interest" description="Disordered" evidence="11">
    <location>
        <begin position="33"/>
        <end position="61"/>
    </location>
</feature>
<feature type="domain" description="C2H2-type" evidence="12">
    <location>
        <begin position="520"/>
        <end position="547"/>
    </location>
</feature>
<dbReference type="Pfam" id="PF00096">
    <property type="entry name" value="zf-C2H2"/>
    <property type="match status" value="3"/>
</dbReference>
<dbReference type="GO" id="GO:0008270">
    <property type="term" value="F:zinc ion binding"/>
    <property type="evidence" value="ECO:0007669"/>
    <property type="project" value="UniProtKB-KW"/>
</dbReference>
<accession>A0A226F540</accession>
<dbReference type="Gene3D" id="3.30.160.60">
    <property type="entry name" value="Classic Zinc Finger"/>
    <property type="match status" value="3"/>
</dbReference>
<keyword evidence="14" id="KW-1185">Reference proteome</keyword>
<dbReference type="SMART" id="SM00355">
    <property type="entry name" value="ZnF_C2H2"/>
    <property type="match status" value="4"/>
</dbReference>
<evidence type="ECO:0000256" key="1">
    <source>
        <dbReference type="ARBA" id="ARBA00004123"/>
    </source>
</evidence>
<comment type="subcellular location">
    <subcellularLocation>
        <location evidence="1">Nucleus</location>
    </subcellularLocation>
</comment>
<evidence type="ECO:0000259" key="12">
    <source>
        <dbReference type="PROSITE" id="PS50157"/>
    </source>
</evidence>
<evidence type="ECO:0000256" key="11">
    <source>
        <dbReference type="SAM" id="MobiDB-lite"/>
    </source>
</evidence>
<keyword evidence="2" id="KW-0479">Metal-binding</keyword>
<sequence>MDLGEEDAELIHSKFRKAQRKVVSRLTTDNQCVPTVGGDQQQQQRQHSPTYAHPHHHPTTLTRGLSFEEHMHVESVLAKASPGFASTPNRLDTGVIRISALPKSPIFGTNISFSGATTSQPHTPTLHGSLVSSSGGRPTHPHMTSGGTSASSSSSSFPCEVFRFDSTDRERYLCSAISEEEEVFSPGPSPSSLSSYDSPQVVLDSPRITISPLRIQDSPPSYLPPSAALTPSPKMDSQNRLMARVHPSLTMLPPPSASIEQSRCLFGVPSSPVSPLTPNTPLSPSPLFNVDQSFQQGFLAELYRRRCHSDSDLPIVPDLPKVEPTDLSINSMKSMGPSQPGMHPRLKKPIPHPLTIPCKGGSLESEQSSPQDSPLDLSMKGSRERFSSSTSCESLTATRYISSLALQQHHPSPCHSPGVSVIRGDIASPTTRNSVALRYNLDVSPVVEEMPPGADLAFVCPVCGQMFSLHDRLAKHMASRHKSKPHDPNKSYPCEICNRSFARSDMLTRHVRLHTGIKPYTCKVCGQVFSRSDHLSTHQRTHTGEKPYKCPTCAYSACRRDMITRHLRTHLRNSSSSSSLSDQMGSVSTPTSIMSMSDFGDERHIKIEHSRPPSSNSSFAPDSPLSPALHISSLSVNSPSPT</sequence>
<evidence type="ECO:0000256" key="7">
    <source>
        <dbReference type="ARBA" id="ARBA00023125"/>
    </source>
</evidence>
<evidence type="ECO:0000256" key="2">
    <source>
        <dbReference type="ARBA" id="ARBA00022723"/>
    </source>
</evidence>
<feature type="region of interest" description="Disordered" evidence="11">
    <location>
        <begin position="115"/>
        <end position="157"/>
    </location>
</feature>
<feature type="compositionally biased region" description="Low complexity" evidence="11">
    <location>
        <begin position="40"/>
        <end position="52"/>
    </location>
</feature>
<evidence type="ECO:0000313" key="14">
    <source>
        <dbReference type="Proteomes" id="UP000198287"/>
    </source>
</evidence>
<dbReference type="OrthoDB" id="10018191at2759"/>
<dbReference type="GO" id="GO:0000978">
    <property type="term" value="F:RNA polymerase II cis-regulatory region sequence-specific DNA binding"/>
    <property type="evidence" value="ECO:0007669"/>
    <property type="project" value="TreeGrafter"/>
</dbReference>
<evidence type="ECO:0000256" key="10">
    <source>
        <dbReference type="PROSITE-ProRule" id="PRU00042"/>
    </source>
</evidence>
<feature type="compositionally biased region" description="Basic and acidic residues" evidence="11">
    <location>
        <begin position="600"/>
        <end position="611"/>
    </location>
</feature>
<evidence type="ECO:0000256" key="8">
    <source>
        <dbReference type="ARBA" id="ARBA00023163"/>
    </source>
</evidence>
<keyword evidence="3" id="KW-0677">Repeat</keyword>
<evidence type="ECO:0000256" key="5">
    <source>
        <dbReference type="ARBA" id="ARBA00022833"/>
    </source>
</evidence>
<keyword evidence="4 10" id="KW-0863">Zinc-finger</keyword>
<dbReference type="EMBL" id="LNIX01000001">
    <property type="protein sequence ID" value="OXA64026.1"/>
    <property type="molecule type" value="Genomic_DNA"/>
</dbReference>
<name>A0A226F540_FOLCA</name>
<dbReference type="PANTHER" id="PTHR24404">
    <property type="entry name" value="ZINC FINGER PROTEIN"/>
    <property type="match status" value="1"/>
</dbReference>
<feature type="domain" description="C2H2-type" evidence="12">
    <location>
        <begin position="458"/>
        <end position="485"/>
    </location>
</feature>
<feature type="compositionally biased region" description="Low complexity" evidence="11">
    <location>
        <begin position="574"/>
        <end position="588"/>
    </location>
</feature>
<dbReference type="GO" id="GO:0005634">
    <property type="term" value="C:nucleus"/>
    <property type="evidence" value="ECO:0007669"/>
    <property type="project" value="UniProtKB-SubCell"/>
</dbReference>
<evidence type="ECO:0000256" key="4">
    <source>
        <dbReference type="ARBA" id="ARBA00022771"/>
    </source>
</evidence>
<dbReference type="SUPFAM" id="SSF57667">
    <property type="entry name" value="beta-beta-alpha zinc fingers"/>
    <property type="match status" value="3"/>
</dbReference>
<feature type="region of interest" description="Disordered" evidence="11">
    <location>
        <begin position="570"/>
        <end position="642"/>
    </location>
</feature>
<dbReference type="InterPro" id="IPR036236">
    <property type="entry name" value="Znf_C2H2_sf"/>
</dbReference>
<gene>
    <name evidence="13" type="ORF">Fcan01_02236</name>
</gene>